<reference evidence="1 2" key="1">
    <citation type="submission" date="2016-06" db="EMBL/GenBank/DDBJ databases">
        <title>Genome sequence of halotolerant plant growth promoting strain of Halomonas elongata HEK1 isolated from salterns of Rann of Kutch, Gujarat, India.</title>
        <authorList>
            <person name="Gaba S."/>
            <person name="Singh R.N."/>
            <person name="Abrol S."/>
            <person name="Kaushik R."/>
            <person name="Saxena A.K."/>
        </authorList>
    </citation>
    <scope>NUCLEOTIDE SEQUENCE [LARGE SCALE GENOMIC DNA]</scope>
    <source>
        <strain evidence="1 2">HEK1</strain>
    </source>
</reference>
<dbReference type="EMBL" id="MAJD01000001">
    <property type="protein sequence ID" value="OBX36878.1"/>
    <property type="molecule type" value="Genomic_DNA"/>
</dbReference>
<evidence type="ECO:0000313" key="1">
    <source>
        <dbReference type="EMBL" id="OBX36878.1"/>
    </source>
</evidence>
<proteinExistence type="predicted"/>
<dbReference type="Proteomes" id="UP000092504">
    <property type="component" value="Unassembled WGS sequence"/>
</dbReference>
<protein>
    <submittedName>
        <fullName evidence="1">Uncharacterized protein</fullName>
    </submittedName>
</protein>
<comment type="caution">
    <text evidence="1">The sequence shown here is derived from an EMBL/GenBank/DDBJ whole genome shotgun (WGS) entry which is preliminary data.</text>
</comment>
<dbReference type="PATRIC" id="fig|2746.7.peg.1262"/>
<sequence>MYAMMPPLPSAAMSLLDPFGFGRAACDYWGDALERGTLYLDVMRQRGNQYLEHIEKTKPNVLGFEAEVLLDGRDLPRPVNYELLRILPPEGVETDPDSRPFVVIDPRAGHGPGSAVSNRTARWVWRCGPGIHATSSGFCRTPCRARRSRTWSRRRSPFYAMSLRVTPRHPRNPWWWATARPAGRS</sequence>
<name>A0A1B8P3R3_HALEL</name>
<dbReference type="Pfam" id="PF11339">
    <property type="entry name" value="DUF3141"/>
    <property type="match status" value="1"/>
</dbReference>
<gene>
    <name evidence="1" type="ORF">A8U91_01225</name>
</gene>
<dbReference type="InterPro" id="IPR024501">
    <property type="entry name" value="DUF3141"/>
</dbReference>
<accession>A0A1B8P3R3</accession>
<dbReference type="AlphaFoldDB" id="A0A1B8P3R3"/>
<evidence type="ECO:0000313" key="2">
    <source>
        <dbReference type="Proteomes" id="UP000092504"/>
    </source>
</evidence>
<organism evidence="1 2">
    <name type="scientific">Halomonas elongata</name>
    <dbReference type="NCBI Taxonomy" id="2746"/>
    <lineage>
        <taxon>Bacteria</taxon>
        <taxon>Pseudomonadati</taxon>
        <taxon>Pseudomonadota</taxon>
        <taxon>Gammaproteobacteria</taxon>
        <taxon>Oceanospirillales</taxon>
        <taxon>Halomonadaceae</taxon>
        <taxon>Halomonas</taxon>
    </lineage>
</organism>